<gene>
    <name evidence="1" type="ORF">QHF89_16265</name>
</gene>
<dbReference type="Proteomes" id="UP001160301">
    <property type="component" value="Unassembled WGS sequence"/>
</dbReference>
<keyword evidence="2" id="KW-1185">Reference proteome</keyword>
<organism evidence="1 2">
    <name type="scientific">Polyangium sorediatum</name>
    <dbReference type="NCBI Taxonomy" id="889274"/>
    <lineage>
        <taxon>Bacteria</taxon>
        <taxon>Pseudomonadati</taxon>
        <taxon>Myxococcota</taxon>
        <taxon>Polyangia</taxon>
        <taxon>Polyangiales</taxon>
        <taxon>Polyangiaceae</taxon>
        <taxon>Polyangium</taxon>
    </lineage>
</organism>
<name>A0ABT6NRV9_9BACT</name>
<dbReference type="RefSeq" id="WP_136969577.1">
    <property type="nucleotide sequence ID" value="NZ_JARZHI010000012.1"/>
</dbReference>
<protein>
    <submittedName>
        <fullName evidence="1">Uncharacterized protein</fullName>
    </submittedName>
</protein>
<comment type="caution">
    <text evidence="1">The sequence shown here is derived from an EMBL/GenBank/DDBJ whole genome shotgun (WGS) entry which is preliminary data.</text>
</comment>
<proteinExistence type="predicted"/>
<reference evidence="1 2" key="1">
    <citation type="submission" date="2023-04" db="EMBL/GenBank/DDBJ databases">
        <title>The genome sequence of Polyangium sorediatum DSM14670.</title>
        <authorList>
            <person name="Zhang X."/>
        </authorList>
    </citation>
    <scope>NUCLEOTIDE SEQUENCE [LARGE SCALE GENOMIC DNA]</scope>
    <source>
        <strain evidence="1 2">DSM 14670</strain>
    </source>
</reference>
<evidence type="ECO:0000313" key="2">
    <source>
        <dbReference type="Proteomes" id="UP001160301"/>
    </source>
</evidence>
<dbReference type="EMBL" id="JARZHI010000012">
    <property type="protein sequence ID" value="MDI1431049.1"/>
    <property type="molecule type" value="Genomic_DNA"/>
</dbReference>
<accession>A0ABT6NRV9</accession>
<evidence type="ECO:0000313" key="1">
    <source>
        <dbReference type="EMBL" id="MDI1431049.1"/>
    </source>
</evidence>
<sequence>MSSRTYKLEQLYEDQDPALAMEAIPHLISWVDPNGDHGHGSFQLREVTPVGAVDYSLRITWDIALLSTRDAQLPVHLERFRSGKTLTGEHRTEYAAYGLAMVAISCFLGKRVLRMNRWRAPDLLLDATPGRIRGVEVAGRTRYGHSAFAQAIDGDAGKTGKRAQLIARQDVIEAYLSLWCIDPTVAHWEKVKP</sequence>